<evidence type="ECO:0000256" key="1">
    <source>
        <dbReference type="ARBA" id="ARBA00004418"/>
    </source>
</evidence>
<protein>
    <submittedName>
        <fullName evidence="6">Extracellular solute-binding protein</fullName>
    </submittedName>
</protein>
<dbReference type="InterPro" id="IPR001188">
    <property type="entry name" value="Sperm_putr-bd"/>
</dbReference>
<name>A0A3T0MXM3_9RHOB</name>
<reference evidence="6 7" key="1">
    <citation type="submission" date="2018-10" db="EMBL/GenBank/DDBJ databases">
        <title>Parasedimentitalea marina sp. nov., a psychrophilic bacterium isolated from deep seawater of the New Britain Trench.</title>
        <authorList>
            <person name="Cao J."/>
        </authorList>
    </citation>
    <scope>NUCLEOTIDE SEQUENCE [LARGE SCALE GENOMIC DNA]</scope>
    <source>
        <strain evidence="6 7">W43</strain>
    </source>
</reference>
<keyword evidence="2" id="KW-0813">Transport</keyword>
<feature type="chain" id="PRO_5019015918" evidence="5">
    <location>
        <begin position="33"/>
        <end position="374"/>
    </location>
</feature>
<dbReference type="Pfam" id="PF13416">
    <property type="entry name" value="SBP_bac_8"/>
    <property type="match status" value="1"/>
</dbReference>
<comment type="subcellular location">
    <subcellularLocation>
        <location evidence="1">Periplasm</location>
    </subcellularLocation>
</comment>
<dbReference type="PANTHER" id="PTHR30222:SF17">
    <property type="entry name" value="SPERMIDINE_PUTRESCINE-BINDING PERIPLASMIC PROTEIN"/>
    <property type="match status" value="1"/>
</dbReference>
<dbReference type="InterPro" id="IPR006311">
    <property type="entry name" value="TAT_signal"/>
</dbReference>
<dbReference type="OrthoDB" id="6776301at2"/>
<evidence type="ECO:0000256" key="3">
    <source>
        <dbReference type="ARBA" id="ARBA00022729"/>
    </source>
</evidence>
<dbReference type="Proteomes" id="UP000283063">
    <property type="component" value="Chromosome"/>
</dbReference>
<dbReference type="PROSITE" id="PS51318">
    <property type="entry name" value="TAT"/>
    <property type="match status" value="1"/>
</dbReference>
<dbReference type="GO" id="GO:0019808">
    <property type="term" value="F:polyamine binding"/>
    <property type="evidence" value="ECO:0007669"/>
    <property type="project" value="InterPro"/>
</dbReference>
<dbReference type="InterPro" id="IPR006059">
    <property type="entry name" value="SBP"/>
</dbReference>
<evidence type="ECO:0000256" key="5">
    <source>
        <dbReference type="SAM" id="SignalP"/>
    </source>
</evidence>
<keyword evidence="7" id="KW-1185">Reference proteome</keyword>
<dbReference type="GO" id="GO:0042597">
    <property type="term" value="C:periplasmic space"/>
    <property type="evidence" value="ECO:0007669"/>
    <property type="project" value="UniProtKB-SubCell"/>
</dbReference>
<feature type="signal peptide" evidence="5">
    <location>
        <begin position="1"/>
        <end position="32"/>
    </location>
</feature>
<accession>A0A3T0MXM3</accession>
<dbReference type="Gene3D" id="3.40.190.10">
    <property type="entry name" value="Periplasmic binding protein-like II"/>
    <property type="match status" value="2"/>
</dbReference>
<dbReference type="SUPFAM" id="SSF53850">
    <property type="entry name" value="Periplasmic binding protein-like II"/>
    <property type="match status" value="1"/>
</dbReference>
<dbReference type="EMBL" id="CP033219">
    <property type="protein sequence ID" value="AZV76515.1"/>
    <property type="molecule type" value="Genomic_DNA"/>
</dbReference>
<dbReference type="GO" id="GO:0015846">
    <property type="term" value="P:polyamine transport"/>
    <property type="evidence" value="ECO:0007669"/>
    <property type="project" value="InterPro"/>
</dbReference>
<dbReference type="PRINTS" id="PR00909">
    <property type="entry name" value="SPERMDNBNDNG"/>
</dbReference>
<gene>
    <name evidence="6" type="ORF">EBB79_00485</name>
</gene>
<sequence>MSIKSTVTRRSLLKSAGAAALAAPLFSKSALASSGEINILMWSDYLPPEFIAGFEASTGIKVNYTGIGSNEEIINKMKATKGQGFDIVSPTNNRSLQWGPLELLQPFDLNKVAIDKVNPAMAKIGTDAWDFGGAGSHWLPHIWGTEGIAYRTDKWLPEGDAPSYGDVWSEANAGKTMGRAHSMMLGAGLYMEASGAMDPGSVWAAYENEETMRKVWGQIADWCVERKSRIKLIWNDADTQKNGLLNEGVIVGQTWDGPALALKAAGEPVHYQAPVEGAMAWVDGMSMPVGAKNIDQIYAFIDFAYGQEAAGVAIDSHGYNSPVLGADTFSGDTYKKNFAEAYPGSSLANLNPWPAEAPWYADVRTEFVNKFKSA</sequence>
<evidence type="ECO:0000256" key="2">
    <source>
        <dbReference type="ARBA" id="ARBA00022448"/>
    </source>
</evidence>
<evidence type="ECO:0000313" key="7">
    <source>
        <dbReference type="Proteomes" id="UP000283063"/>
    </source>
</evidence>
<organism evidence="6 7">
    <name type="scientific">Parasedimentitalea marina</name>
    <dbReference type="NCBI Taxonomy" id="2483033"/>
    <lineage>
        <taxon>Bacteria</taxon>
        <taxon>Pseudomonadati</taxon>
        <taxon>Pseudomonadota</taxon>
        <taxon>Alphaproteobacteria</taxon>
        <taxon>Rhodobacterales</taxon>
        <taxon>Paracoccaceae</taxon>
        <taxon>Parasedimentitalea</taxon>
    </lineage>
</organism>
<dbReference type="RefSeq" id="WP_127746956.1">
    <property type="nucleotide sequence ID" value="NZ_CP033219.1"/>
</dbReference>
<dbReference type="PANTHER" id="PTHR30222">
    <property type="entry name" value="SPERMIDINE/PUTRESCINE-BINDING PERIPLASMIC PROTEIN"/>
    <property type="match status" value="1"/>
</dbReference>
<keyword evidence="3 5" id="KW-0732">Signal</keyword>
<evidence type="ECO:0000313" key="6">
    <source>
        <dbReference type="EMBL" id="AZV76515.1"/>
    </source>
</evidence>
<evidence type="ECO:0000256" key="4">
    <source>
        <dbReference type="ARBA" id="ARBA00022764"/>
    </source>
</evidence>
<keyword evidence="4" id="KW-0574">Periplasm</keyword>
<proteinExistence type="predicted"/>
<dbReference type="AlphaFoldDB" id="A0A3T0MXM3"/>
<dbReference type="KEGG" id="sedi:EBB79_00485"/>